<proteinExistence type="predicted"/>
<feature type="region of interest" description="Disordered" evidence="3">
    <location>
        <begin position="710"/>
        <end position="748"/>
    </location>
</feature>
<feature type="coiled-coil region" evidence="2">
    <location>
        <begin position="105"/>
        <end position="139"/>
    </location>
</feature>
<dbReference type="GO" id="GO:0003700">
    <property type="term" value="F:DNA-binding transcription factor activity"/>
    <property type="evidence" value="ECO:0007669"/>
    <property type="project" value="InterPro"/>
</dbReference>
<dbReference type="SMART" id="SM00906">
    <property type="entry name" value="Fungal_trans"/>
    <property type="match status" value="1"/>
</dbReference>
<dbReference type="Proteomes" id="UP000772434">
    <property type="component" value="Unassembled WGS sequence"/>
</dbReference>
<dbReference type="GO" id="GO:0003677">
    <property type="term" value="F:DNA binding"/>
    <property type="evidence" value="ECO:0007669"/>
    <property type="project" value="InterPro"/>
</dbReference>
<dbReference type="InterPro" id="IPR050987">
    <property type="entry name" value="AtrR-like"/>
</dbReference>
<feature type="domain" description="Xylanolytic transcriptional activator regulatory" evidence="4">
    <location>
        <begin position="403"/>
        <end position="480"/>
    </location>
</feature>
<evidence type="ECO:0000256" key="3">
    <source>
        <dbReference type="SAM" id="MobiDB-lite"/>
    </source>
</evidence>
<dbReference type="PANTHER" id="PTHR46910">
    <property type="entry name" value="TRANSCRIPTION FACTOR PDR1"/>
    <property type="match status" value="1"/>
</dbReference>
<evidence type="ECO:0000313" key="5">
    <source>
        <dbReference type="EMBL" id="KAF9074670.1"/>
    </source>
</evidence>
<organism evidence="5 6">
    <name type="scientific">Rhodocollybia butyracea</name>
    <dbReference type="NCBI Taxonomy" id="206335"/>
    <lineage>
        <taxon>Eukaryota</taxon>
        <taxon>Fungi</taxon>
        <taxon>Dikarya</taxon>
        <taxon>Basidiomycota</taxon>
        <taxon>Agaricomycotina</taxon>
        <taxon>Agaricomycetes</taxon>
        <taxon>Agaricomycetidae</taxon>
        <taxon>Agaricales</taxon>
        <taxon>Marasmiineae</taxon>
        <taxon>Omphalotaceae</taxon>
        <taxon>Rhodocollybia</taxon>
    </lineage>
</organism>
<dbReference type="OrthoDB" id="4456959at2759"/>
<keyword evidence="6" id="KW-1185">Reference proteome</keyword>
<name>A0A9P5UC06_9AGAR</name>
<feature type="region of interest" description="Disordered" evidence="3">
    <location>
        <begin position="816"/>
        <end position="835"/>
    </location>
</feature>
<dbReference type="InterPro" id="IPR007219">
    <property type="entry name" value="XnlR_reg_dom"/>
</dbReference>
<dbReference type="GO" id="GO:0008270">
    <property type="term" value="F:zinc ion binding"/>
    <property type="evidence" value="ECO:0007669"/>
    <property type="project" value="InterPro"/>
</dbReference>
<feature type="compositionally biased region" description="Polar residues" evidence="3">
    <location>
        <begin position="816"/>
        <end position="828"/>
    </location>
</feature>
<dbReference type="GO" id="GO:0006351">
    <property type="term" value="P:DNA-templated transcription"/>
    <property type="evidence" value="ECO:0007669"/>
    <property type="project" value="InterPro"/>
</dbReference>
<keyword evidence="2" id="KW-0175">Coiled coil</keyword>
<evidence type="ECO:0000313" key="6">
    <source>
        <dbReference type="Proteomes" id="UP000772434"/>
    </source>
</evidence>
<evidence type="ECO:0000259" key="4">
    <source>
        <dbReference type="SMART" id="SM00906"/>
    </source>
</evidence>
<gene>
    <name evidence="5" type="ORF">BDP27DRAFT_1416074</name>
</gene>
<comment type="caution">
    <text evidence="5">The sequence shown here is derived from an EMBL/GenBank/DDBJ whole genome shotgun (WGS) entry which is preliminary data.</text>
</comment>
<keyword evidence="1" id="KW-0539">Nucleus</keyword>
<sequence length="920" mass="103965">MSEGEQDSAAHKKRRLQGACDECKKRKKSEKNVTLALGDSATRAGNTCSSCLAFRTECTHILALAKKKRGPPRGTPRGTKAISTIANSIISAAQSNSGYEPPSEYDDVKKLIVDLANHIKSLDEEIFELRQQLIQQQQQQIRPSLSSASNLSIMSSPQLQAPPGSYLDADHHAIEGLSEHLRRLNFENAKDRHFGGSSSIMLVKTAIDIKNEYTGEDPSLNPFRPFDEEFEPNVTGNVNPSEIEPDYKRPEFWAIHPFQILPLDDSPPFVFPDADLIDSLVSLYFSNVDVYYPILHRPSFIRSVAENLHHKDQHFGALLLAVCALAARFSDDPRVYEEYPVEADKGKQPPKDPNALEQSVGWKWIRQIQPIKQTFMAPPSIYEIQLYGVYIIFMQATTTPEACWILVAIGVRFAQDVGAHRKKVENVKPTLESELWKRAFWMLYALDIFVSAFLGGRGLTELSTLSDSFDVDLPVDCDDEYWETEDPEKAFQQPPGKPSSASYQICLINLLDVMGFALGTIYAIRKSDLWTSRGMTMLEWNENIVAELDSSLNQWVDNIPDHLRWDPNRENPEHFHQSVMIYTTYYWVQIQIHRPFIAPPGEGSVLSFPSLAICANAARSCSHVMEVQRRRNAGFLMALFTSSIVLLVNVYRARRIRGLTGSKDVEKELSDVYRCINLISMHEKRWQQAGRFCDILREIIRISHFHHDSQPTASRSMKRSRDADFDESGNNLPSSELPERQIASRQRVSAAMARNLNPMDQGTLTHGMHVSSTSELFSGVDFTLPTHSSELGSLPVYEPFADWPMHDLPFSFTPSTSFGPQPQSTWPPSESPSPAPKFRPLFHSQFDGLETSLGVRSNQDSFYSSFNTNVPSTEVETDQLQFGDVYESQDANARTFMAKWDDWGSYIASVDEVLQSMQRR</sequence>
<evidence type="ECO:0000256" key="1">
    <source>
        <dbReference type="ARBA" id="ARBA00023242"/>
    </source>
</evidence>
<dbReference type="EMBL" id="JADNRY010000012">
    <property type="protein sequence ID" value="KAF9074670.1"/>
    <property type="molecule type" value="Genomic_DNA"/>
</dbReference>
<dbReference type="AlphaFoldDB" id="A0A9P5UC06"/>
<evidence type="ECO:0000256" key="2">
    <source>
        <dbReference type="SAM" id="Coils"/>
    </source>
</evidence>
<dbReference type="Pfam" id="PF04082">
    <property type="entry name" value="Fungal_trans"/>
    <property type="match status" value="1"/>
</dbReference>
<protein>
    <submittedName>
        <fullName evidence="5">Fungal-specific transcription factor domain-containing protein</fullName>
    </submittedName>
</protein>
<reference evidence="5" key="1">
    <citation type="submission" date="2020-11" db="EMBL/GenBank/DDBJ databases">
        <authorList>
            <consortium name="DOE Joint Genome Institute"/>
            <person name="Ahrendt S."/>
            <person name="Riley R."/>
            <person name="Andreopoulos W."/>
            <person name="Labutti K."/>
            <person name="Pangilinan J."/>
            <person name="Ruiz-Duenas F.J."/>
            <person name="Barrasa J.M."/>
            <person name="Sanchez-Garcia M."/>
            <person name="Camarero S."/>
            <person name="Miyauchi S."/>
            <person name="Serrano A."/>
            <person name="Linde D."/>
            <person name="Babiker R."/>
            <person name="Drula E."/>
            <person name="Ayuso-Fernandez I."/>
            <person name="Pacheco R."/>
            <person name="Padilla G."/>
            <person name="Ferreira P."/>
            <person name="Barriuso J."/>
            <person name="Kellner H."/>
            <person name="Castanera R."/>
            <person name="Alfaro M."/>
            <person name="Ramirez L."/>
            <person name="Pisabarro A.G."/>
            <person name="Kuo A."/>
            <person name="Tritt A."/>
            <person name="Lipzen A."/>
            <person name="He G."/>
            <person name="Yan M."/>
            <person name="Ng V."/>
            <person name="Cullen D."/>
            <person name="Martin F."/>
            <person name="Rosso M.-N."/>
            <person name="Henrissat B."/>
            <person name="Hibbett D."/>
            <person name="Martinez A.T."/>
            <person name="Grigoriev I.V."/>
        </authorList>
    </citation>
    <scope>NUCLEOTIDE SEQUENCE</scope>
    <source>
        <strain evidence="5">AH 40177</strain>
    </source>
</reference>
<dbReference type="PANTHER" id="PTHR46910:SF38">
    <property type="entry name" value="ZN(2)-C6 FUNGAL-TYPE DOMAIN-CONTAINING PROTEIN"/>
    <property type="match status" value="1"/>
</dbReference>
<dbReference type="CDD" id="cd12148">
    <property type="entry name" value="fungal_TF_MHR"/>
    <property type="match status" value="1"/>
</dbReference>
<accession>A0A9P5UC06</accession>